<proteinExistence type="predicted"/>
<dbReference type="EMBL" id="GL891304">
    <property type="protein sequence ID" value="EGO57743.1"/>
    <property type="molecule type" value="Genomic_DNA"/>
</dbReference>
<dbReference type="GeneID" id="20821682"/>
<sequence>MDATGKPLRRQAQGLQCHYFSVIQYQGFRLAPRQGTTTSVQPSSEPGGI</sequence>
<protein>
    <submittedName>
        <fullName evidence="1">Uncharacterized protein</fullName>
    </submittedName>
</protein>
<dbReference type="Proteomes" id="UP000008065">
    <property type="component" value="Unassembled WGS sequence"/>
</dbReference>
<keyword evidence="2" id="KW-1185">Reference proteome</keyword>
<accession>F8MM69</accession>
<dbReference type="RefSeq" id="XP_009850839.1">
    <property type="nucleotide sequence ID" value="XM_009852537.1"/>
</dbReference>
<evidence type="ECO:0000313" key="1">
    <source>
        <dbReference type="EMBL" id="EGO57743.1"/>
    </source>
</evidence>
<reference evidence="2" key="1">
    <citation type="journal article" date="2011" name="Genetics">
        <title>Massive changes in genome architecture accompany the transition to self-fertility in the filamentous fungus Neurospora tetrasperma.</title>
        <authorList>
            <person name="Ellison C.E."/>
            <person name="Stajich J.E."/>
            <person name="Jacobson D.J."/>
            <person name="Natvig D.O."/>
            <person name="Lapidus A."/>
            <person name="Foster B."/>
            <person name="Aerts A."/>
            <person name="Riley R."/>
            <person name="Lindquist E.A."/>
            <person name="Grigoriev I.V."/>
            <person name="Taylor J.W."/>
        </authorList>
    </citation>
    <scope>NUCLEOTIDE SEQUENCE [LARGE SCALE GENOMIC DNA]</scope>
    <source>
        <strain evidence="2">FGSC 2508 / P0657</strain>
    </source>
</reference>
<gene>
    <name evidence="1" type="ORF">NEUTE1DRAFT_100641</name>
</gene>
<dbReference type="HOGENOM" id="CLU_3143478_0_0_1"/>
<dbReference type="AlphaFoldDB" id="F8MM69"/>
<evidence type="ECO:0000313" key="2">
    <source>
        <dbReference type="Proteomes" id="UP000008065"/>
    </source>
</evidence>
<organism evidence="1 2">
    <name type="scientific">Neurospora tetrasperma (strain FGSC 2508 / ATCC MYA-4615 / P0657)</name>
    <dbReference type="NCBI Taxonomy" id="510951"/>
    <lineage>
        <taxon>Eukaryota</taxon>
        <taxon>Fungi</taxon>
        <taxon>Dikarya</taxon>
        <taxon>Ascomycota</taxon>
        <taxon>Pezizomycotina</taxon>
        <taxon>Sordariomycetes</taxon>
        <taxon>Sordariomycetidae</taxon>
        <taxon>Sordariales</taxon>
        <taxon>Sordariaceae</taxon>
        <taxon>Neurospora</taxon>
    </lineage>
</organism>
<name>F8MM69_NEUT8</name>
<dbReference type="VEuPathDB" id="FungiDB:NEUTE1DRAFT_100641"/>
<dbReference type="KEGG" id="nte:NEUTE1DRAFT100641"/>